<dbReference type="RefSeq" id="WP_071505349.1">
    <property type="nucleotide sequence ID" value="NZ_MORL01000016.1"/>
</dbReference>
<dbReference type="AlphaFoldDB" id="A0A1S2VFL8"/>
<accession>A0A1S2VFL8</accession>
<evidence type="ECO:0000313" key="1">
    <source>
        <dbReference type="EMBL" id="OIN57006.1"/>
    </source>
</evidence>
<sequence>MPNVFPRFHDDRDLYEALLQRHDRAFDYLYAELAHRFRHWVIQHNGTGMDAELATRKGL</sequence>
<proteinExistence type="predicted"/>
<dbReference type="EMBL" id="MORL01000016">
    <property type="protein sequence ID" value="OIN57006.1"/>
    <property type="molecule type" value="Genomic_DNA"/>
</dbReference>
<dbReference type="OrthoDB" id="1116697at2"/>
<name>A0A1S2VFL8_9BACT</name>
<organism evidence="1 2">
    <name type="scientific">Arsenicibacter rosenii</name>
    <dbReference type="NCBI Taxonomy" id="1750698"/>
    <lineage>
        <taxon>Bacteria</taxon>
        <taxon>Pseudomonadati</taxon>
        <taxon>Bacteroidota</taxon>
        <taxon>Cytophagia</taxon>
        <taxon>Cytophagales</taxon>
        <taxon>Spirosomataceae</taxon>
        <taxon>Arsenicibacter</taxon>
    </lineage>
</organism>
<dbReference type="Proteomes" id="UP000181790">
    <property type="component" value="Unassembled WGS sequence"/>
</dbReference>
<reference evidence="1 2" key="1">
    <citation type="submission" date="2016-10" db="EMBL/GenBank/DDBJ databases">
        <title>Arsenicibacter rosenii gen. nov., sp. nov., an efficient arsenic-methylating bacterium isolated from an arsenic-contaminated paddy soil.</title>
        <authorList>
            <person name="Huang K."/>
        </authorList>
    </citation>
    <scope>NUCLEOTIDE SEQUENCE [LARGE SCALE GENOMIC DNA]</scope>
    <source>
        <strain evidence="1 2">SM-1</strain>
    </source>
</reference>
<gene>
    <name evidence="1" type="ORF">BLX24_21885</name>
</gene>
<evidence type="ECO:0000313" key="2">
    <source>
        <dbReference type="Proteomes" id="UP000181790"/>
    </source>
</evidence>
<keyword evidence="2" id="KW-1185">Reference proteome</keyword>
<protein>
    <submittedName>
        <fullName evidence="1">Uncharacterized protein</fullName>
    </submittedName>
</protein>
<comment type="caution">
    <text evidence="1">The sequence shown here is derived from an EMBL/GenBank/DDBJ whole genome shotgun (WGS) entry which is preliminary data.</text>
</comment>